<keyword evidence="2" id="KW-1185">Reference proteome</keyword>
<name>E2C4U1_HARSA</name>
<reference evidence="1 2" key="1">
    <citation type="journal article" date="2010" name="Science">
        <title>Genomic comparison of the ants Camponotus floridanus and Harpegnathos saltator.</title>
        <authorList>
            <person name="Bonasio R."/>
            <person name="Zhang G."/>
            <person name="Ye C."/>
            <person name="Mutti N.S."/>
            <person name="Fang X."/>
            <person name="Qin N."/>
            <person name="Donahue G."/>
            <person name="Yang P."/>
            <person name="Li Q."/>
            <person name="Li C."/>
            <person name="Zhang P."/>
            <person name="Huang Z."/>
            <person name="Berger S.L."/>
            <person name="Reinberg D."/>
            <person name="Wang J."/>
            <person name="Liebig J."/>
        </authorList>
    </citation>
    <scope>NUCLEOTIDE SEQUENCE [LARGE SCALE GENOMIC DNA]</scope>
    <source>
        <strain evidence="1 2">R22 G/1</strain>
    </source>
</reference>
<sequence>MSPFKVLFGVKMKHREDGQICSLIEQECIQCFNDERNELRNTAKQTILKVQAENKRCYDKRRKKSHDIRSLSEFEDNLTTNEIPQTLPQESILEDYVIETEDNRIDIHVSHINEHDDSCPSTSSSMTNTSLNCGKKLRQLLTESGTGKKLLSQTVLSPSDRNKICQIIIEKLLSKSIKVRTEEFKEWTIEIVSLFKSEKASTYYVSSNAKIKRFANDKLWDKYNNLKKFVKQHRDVCQEKENITPDCQDTLIVLRAIRPEDKNVEHLWQERFKARDRKPSITEYYEEYPILKTAIGAKLFSLS</sequence>
<dbReference type="InParanoid" id="E2C4U1"/>
<dbReference type="OrthoDB" id="7698488at2759"/>
<accession>E2C4U1</accession>
<evidence type="ECO:0000313" key="1">
    <source>
        <dbReference type="EMBL" id="EFN77042.1"/>
    </source>
</evidence>
<organism evidence="2">
    <name type="scientific">Harpegnathos saltator</name>
    <name type="common">Jerdon's jumping ant</name>
    <dbReference type="NCBI Taxonomy" id="610380"/>
    <lineage>
        <taxon>Eukaryota</taxon>
        <taxon>Metazoa</taxon>
        <taxon>Ecdysozoa</taxon>
        <taxon>Arthropoda</taxon>
        <taxon>Hexapoda</taxon>
        <taxon>Insecta</taxon>
        <taxon>Pterygota</taxon>
        <taxon>Neoptera</taxon>
        <taxon>Endopterygota</taxon>
        <taxon>Hymenoptera</taxon>
        <taxon>Apocrita</taxon>
        <taxon>Aculeata</taxon>
        <taxon>Formicoidea</taxon>
        <taxon>Formicidae</taxon>
        <taxon>Ponerinae</taxon>
        <taxon>Ponerini</taxon>
        <taxon>Harpegnathos</taxon>
    </lineage>
</organism>
<dbReference type="EMBL" id="GL452634">
    <property type="protein sequence ID" value="EFN77042.1"/>
    <property type="molecule type" value="Genomic_DNA"/>
</dbReference>
<dbReference type="Proteomes" id="UP000008237">
    <property type="component" value="Unassembled WGS sequence"/>
</dbReference>
<gene>
    <name evidence="1" type="ORF">EAI_10272</name>
</gene>
<proteinExistence type="predicted"/>
<dbReference type="AlphaFoldDB" id="E2C4U1"/>
<evidence type="ECO:0000313" key="2">
    <source>
        <dbReference type="Proteomes" id="UP000008237"/>
    </source>
</evidence>
<protein>
    <submittedName>
        <fullName evidence="1">Uncharacterized protein</fullName>
    </submittedName>
</protein>